<evidence type="ECO:0000313" key="3">
    <source>
        <dbReference type="Proteomes" id="UP000007174"/>
    </source>
</evidence>
<name>H1VEY2_COLHI</name>
<reference evidence="3" key="1">
    <citation type="journal article" date="2012" name="Nat. Genet.">
        <title>Lifestyle transitions in plant pathogenic Colletotrichum fungi deciphered by genome and transcriptome analyses.</title>
        <authorList>
            <person name="O'Connell R.J."/>
            <person name="Thon M.R."/>
            <person name="Hacquard S."/>
            <person name="Amyotte S.G."/>
            <person name="Kleemann J."/>
            <person name="Torres M.F."/>
            <person name="Damm U."/>
            <person name="Buiate E.A."/>
            <person name="Epstein L."/>
            <person name="Alkan N."/>
            <person name="Altmueller J."/>
            <person name="Alvarado-Balderrama L."/>
            <person name="Bauser C.A."/>
            <person name="Becker C."/>
            <person name="Birren B.W."/>
            <person name="Chen Z."/>
            <person name="Choi J."/>
            <person name="Crouch J.A."/>
            <person name="Duvick J.P."/>
            <person name="Farman M.A."/>
            <person name="Gan P."/>
            <person name="Heiman D."/>
            <person name="Henrissat B."/>
            <person name="Howard R.J."/>
            <person name="Kabbage M."/>
            <person name="Koch C."/>
            <person name="Kracher B."/>
            <person name="Kubo Y."/>
            <person name="Law A.D."/>
            <person name="Lebrun M.-H."/>
            <person name="Lee Y.-H."/>
            <person name="Miyara I."/>
            <person name="Moore N."/>
            <person name="Neumann U."/>
            <person name="Nordstroem K."/>
            <person name="Panaccione D.G."/>
            <person name="Panstruga R."/>
            <person name="Place M."/>
            <person name="Proctor R.H."/>
            <person name="Prusky D."/>
            <person name="Rech G."/>
            <person name="Reinhardt R."/>
            <person name="Rollins J.A."/>
            <person name="Rounsley S."/>
            <person name="Schardl C.L."/>
            <person name="Schwartz D.C."/>
            <person name="Shenoy N."/>
            <person name="Shirasu K."/>
            <person name="Sikhakolli U.R."/>
            <person name="Stueber K."/>
            <person name="Sukno S.A."/>
            <person name="Sweigard J.A."/>
            <person name="Takano Y."/>
            <person name="Takahara H."/>
            <person name="Trail F."/>
            <person name="van der Does H.C."/>
            <person name="Voll L.M."/>
            <person name="Will I."/>
            <person name="Young S."/>
            <person name="Zeng Q."/>
            <person name="Zhang J."/>
            <person name="Zhou S."/>
            <person name="Dickman M.B."/>
            <person name="Schulze-Lefert P."/>
            <person name="Ver Loren van Themaat E."/>
            <person name="Ma L.-J."/>
            <person name="Vaillancourt L.J."/>
        </authorList>
    </citation>
    <scope>NUCLEOTIDE SEQUENCE [LARGE SCALE GENOMIC DNA]</scope>
    <source>
        <strain evidence="3">IMI 349063</strain>
    </source>
</reference>
<accession>H1VEY2</accession>
<dbReference type="Proteomes" id="UP000007174">
    <property type="component" value="Unassembled WGS sequence"/>
</dbReference>
<dbReference type="AlphaFoldDB" id="H1VEY2"/>
<evidence type="ECO:0000256" key="1">
    <source>
        <dbReference type="SAM" id="MobiDB-lite"/>
    </source>
</evidence>
<protein>
    <submittedName>
        <fullName evidence="2">Uncharacterized protein</fullName>
    </submittedName>
</protein>
<feature type="region of interest" description="Disordered" evidence="1">
    <location>
        <begin position="20"/>
        <end position="87"/>
    </location>
</feature>
<evidence type="ECO:0000313" key="2">
    <source>
        <dbReference type="EMBL" id="CCF38785.1"/>
    </source>
</evidence>
<dbReference type="EMBL" id="CACQ02003156">
    <property type="protein sequence ID" value="CCF38785.1"/>
    <property type="molecule type" value="Genomic_DNA"/>
</dbReference>
<proteinExistence type="predicted"/>
<gene>
    <name evidence="2" type="ORF">CH063_09790</name>
</gene>
<sequence>MLWLYIRRRRRHAAAAAAAALERQSVPYTPTKGQAQAQARDMTHAHKGSADIQPGPTSPSLDESPGRNVFQDEKKKKRTQPKQRAFD</sequence>
<organism evidence="2 3">
    <name type="scientific">Colletotrichum higginsianum (strain IMI 349063)</name>
    <name type="common">Crucifer anthracnose fungus</name>
    <dbReference type="NCBI Taxonomy" id="759273"/>
    <lineage>
        <taxon>Eukaryota</taxon>
        <taxon>Fungi</taxon>
        <taxon>Dikarya</taxon>
        <taxon>Ascomycota</taxon>
        <taxon>Pezizomycotina</taxon>
        <taxon>Sordariomycetes</taxon>
        <taxon>Hypocreomycetidae</taxon>
        <taxon>Glomerellales</taxon>
        <taxon>Glomerellaceae</taxon>
        <taxon>Colletotrichum</taxon>
        <taxon>Colletotrichum destructivum species complex</taxon>
    </lineage>
</organism>
<dbReference type="VEuPathDB" id="FungiDB:CH63R_01655"/>
<feature type="compositionally biased region" description="Polar residues" evidence="1">
    <location>
        <begin position="26"/>
        <end position="37"/>
    </location>
</feature>
<dbReference type="HOGENOM" id="CLU_2483246_0_0_1"/>